<evidence type="ECO:0000256" key="2">
    <source>
        <dbReference type="ARBA" id="ARBA00006275"/>
    </source>
</evidence>
<protein>
    <submittedName>
        <fullName evidence="8">RagB/SusD family nutrient uptake outer membrane protein</fullName>
    </submittedName>
</protein>
<dbReference type="InterPro" id="IPR011990">
    <property type="entry name" value="TPR-like_helical_dom_sf"/>
</dbReference>
<keyword evidence="9" id="KW-1185">Reference proteome</keyword>
<evidence type="ECO:0000313" key="9">
    <source>
        <dbReference type="Proteomes" id="UP001409291"/>
    </source>
</evidence>
<dbReference type="InterPro" id="IPR033985">
    <property type="entry name" value="SusD-like_N"/>
</dbReference>
<organism evidence="8 9">
    <name type="scientific">Sphingobacterium kitahiroshimense</name>
    <dbReference type="NCBI Taxonomy" id="470446"/>
    <lineage>
        <taxon>Bacteria</taxon>
        <taxon>Pseudomonadati</taxon>
        <taxon>Bacteroidota</taxon>
        <taxon>Sphingobacteriia</taxon>
        <taxon>Sphingobacteriales</taxon>
        <taxon>Sphingobacteriaceae</taxon>
        <taxon>Sphingobacterium</taxon>
    </lineage>
</organism>
<comment type="subcellular location">
    <subcellularLocation>
        <location evidence="1">Cell outer membrane</location>
    </subcellularLocation>
</comment>
<proteinExistence type="inferred from homology"/>
<reference evidence="8 9" key="1">
    <citation type="submission" date="2024-04" db="EMBL/GenBank/DDBJ databases">
        <title>WGS of bacteria from Torrens River.</title>
        <authorList>
            <person name="Wyrsch E.R."/>
            <person name="Drigo B."/>
        </authorList>
    </citation>
    <scope>NUCLEOTIDE SEQUENCE [LARGE SCALE GENOMIC DNA]</scope>
    <source>
        <strain evidence="8 9">TWI391</strain>
    </source>
</reference>
<evidence type="ECO:0000256" key="3">
    <source>
        <dbReference type="ARBA" id="ARBA00022729"/>
    </source>
</evidence>
<dbReference type="SUPFAM" id="SSF48452">
    <property type="entry name" value="TPR-like"/>
    <property type="match status" value="1"/>
</dbReference>
<comment type="caution">
    <text evidence="8">The sequence shown here is derived from an EMBL/GenBank/DDBJ whole genome shotgun (WGS) entry which is preliminary data.</text>
</comment>
<dbReference type="Proteomes" id="UP001409291">
    <property type="component" value="Unassembled WGS sequence"/>
</dbReference>
<evidence type="ECO:0000259" key="6">
    <source>
        <dbReference type="Pfam" id="PF07980"/>
    </source>
</evidence>
<evidence type="ECO:0000256" key="4">
    <source>
        <dbReference type="ARBA" id="ARBA00023136"/>
    </source>
</evidence>
<dbReference type="PROSITE" id="PS51257">
    <property type="entry name" value="PROKAR_LIPOPROTEIN"/>
    <property type="match status" value="1"/>
</dbReference>
<feature type="domain" description="SusD-like N-terminal" evidence="7">
    <location>
        <begin position="59"/>
        <end position="235"/>
    </location>
</feature>
<feature type="domain" description="RagB/SusD" evidence="6">
    <location>
        <begin position="311"/>
        <end position="603"/>
    </location>
</feature>
<gene>
    <name evidence="8" type="ORF">ABE541_04655</name>
</gene>
<evidence type="ECO:0000313" key="8">
    <source>
        <dbReference type="EMBL" id="MEN5376547.1"/>
    </source>
</evidence>
<comment type="similarity">
    <text evidence="2">Belongs to the SusD family.</text>
</comment>
<dbReference type="EMBL" id="JBDJNQ010000002">
    <property type="protein sequence ID" value="MEN5376547.1"/>
    <property type="molecule type" value="Genomic_DNA"/>
</dbReference>
<name>A0ABV0BPN6_9SPHI</name>
<sequence>MKRYKIIYHIICTISVMFSLSGCTKDFLQPNPLSFYTPENTYNTPEGLLSALQAAAKNAWYEKVGSGAPYNTQMFFSDLAVDGATDATNSKDFAAQLNPDAGGILSNDQHLNIQWYWNSVYKGIKYANTVVTYIDLPKWDTTQTEQRKQRNALLGGAYFWRAYYYYYLTNCFGDVPWVGKLYLTPKLDFYTTSRSTILLKLKSDLEYASEWVEDGGVKGLATKGAVLHLLTKVNLALEKFDDAVVSADKLINSGPYRLMTARFGLDVADASKNIIWDMHRPENISLPVNAEGLLIAVNRANLSGNIGANQWIRNGSPFWGRNINTPNGNTGMNDAVGVEIDLNSTYGRGVGFVRATWYSTHMIWGAGTNSANDLRHAPGNWMRMEDLVYNSPALKGTDSYYGKPLQKYSNTGALLCSDTIRSWYDWPHYKLFVFDPTAATSSQEGGYSDMYLFRLAETYLLRAEAFLWKGDANSAAADINVIRKRAGAEPLNPEQVHMGTLLDERARELYYEEERKIELTRIAYTYAATGKTAPTGKTYTIANFADDNFWYDWLMLKNNFYNKGVKTALGISYTMKPNFVLWPVPAAAIAGNTQGVINQNTGYPGTAGNLPALTTITE</sequence>
<dbReference type="InterPro" id="IPR012944">
    <property type="entry name" value="SusD_RagB_dom"/>
</dbReference>
<evidence type="ECO:0000259" key="7">
    <source>
        <dbReference type="Pfam" id="PF14322"/>
    </source>
</evidence>
<keyword evidence="5" id="KW-0998">Cell outer membrane</keyword>
<dbReference type="RefSeq" id="WP_346580767.1">
    <property type="nucleotide sequence ID" value="NZ_JBDJNQ010000002.1"/>
</dbReference>
<keyword evidence="4" id="KW-0472">Membrane</keyword>
<dbReference type="Pfam" id="PF07980">
    <property type="entry name" value="SusD_RagB"/>
    <property type="match status" value="1"/>
</dbReference>
<dbReference type="Gene3D" id="1.25.40.390">
    <property type="match status" value="1"/>
</dbReference>
<evidence type="ECO:0000256" key="1">
    <source>
        <dbReference type="ARBA" id="ARBA00004442"/>
    </source>
</evidence>
<dbReference type="Pfam" id="PF14322">
    <property type="entry name" value="SusD-like_3"/>
    <property type="match status" value="1"/>
</dbReference>
<accession>A0ABV0BPN6</accession>
<evidence type="ECO:0000256" key="5">
    <source>
        <dbReference type="ARBA" id="ARBA00023237"/>
    </source>
</evidence>
<keyword evidence="3" id="KW-0732">Signal</keyword>